<dbReference type="InterPro" id="IPR047817">
    <property type="entry name" value="ABC2_TM_bact-type"/>
</dbReference>
<feature type="transmembrane region" description="Helical" evidence="6">
    <location>
        <begin position="141"/>
        <end position="162"/>
    </location>
</feature>
<dbReference type="Proteomes" id="UP000658656">
    <property type="component" value="Unassembled WGS sequence"/>
</dbReference>
<feature type="transmembrane region" description="Helical" evidence="6">
    <location>
        <begin position="232"/>
        <end position="252"/>
    </location>
</feature>
<evidence type="ECO:0000313" key="9">
    <source>
        <dbReference type="Proteomes" id="UP000658656"/>
    </source>
</evidence>
<comment type="similarity">
    <text evidence="6">Belongs to the ABC-2 integral membrane protein family.</text>
</comment>
<protein>
    <recommendedName>
        <fullName evidence="6">Transport permease protein</fullName>
    </recommendedName>
</protein>
<reference evidence="8" key="1">
    <citation type="journal article" date="2014" name="Int. J. Syst. Evol. Microbiol.">
        <title>Complete genome sequence of Corynebacterium casei LMG S-19264T (=DSM 44701T), isolated from a smear-ripened cheese.</title>
        <authorList>
            <consortium name="US DOE Joint Genome Institute (JGI-PGF)"/>
            <person name="Walter F."/>
            <person name="Albersmeier A."/>
            <person name="Kalinowski J."/>
            <person name="Ruckert C."/>
        </authorList>
    </citation>
    <scope>NUCLEOTIDE SEQUENCE</scope>
    <source>
        <strain evidence="8">CGMCC 4.7679</strain>
    </source>
</reference>
<gene>
    <name evidence="8" type="ORF">GCM10017566_48670</name>
</gene>
<dbReference type="AlphaFoldDB" id="A0A8H9MDD1"/>
<feature type="transmembrane region" description="Helical" evidence="6">
    <location>
        <begin position="174"/>
        <end position="194"/>
    </location>
</feature>
<proteinExistence type="inferred from homology"/>
<dbReference type="PIRSF" id="PIRSF006648">
    <property type="entry name" value="DrrB"/>
    <property type="match status" value="1"/>
</dbReference>
<evidence type="ECO:0000256" key="3">
    <source>
        <dbReference type="ARBA" id="ARBA00022989"/>
    </source>
</evidence>
<evidence type="ECO:0000256" key="4">
    <source>
        <dbReference type="ARBA" id="ARBA00023136"/>
    </source>
</evidence>
<feature type="transmembrane region" description="Helical" evidence="6">
    <location>
        <begin position="35"/>
        <end position="55"/>
    </location>
</feature>
<evidence type="ECO:0000256" key="6">
    <source>
        <dbReference type="RuleBase" id="RU361157"/>
    </source>
</evidence>
<evidence type="ECO:0000313" key="8">
    <source>
        <dbReference type="EMBL" id="GHF69045.1"/>
    </source>
</evidence>
<keyword evidence="6" id="KW-0813">Transport</keyword>
<dbReference type="GO" id="GO:0043190">
    <property type="term" value="C:ATP-binding cassette (ABC) transporter complex"/>
    <property type="evidence" value="ECO:0007669"/>
    <property type="project" value="InterPro"/>
</dbReference>
<dbReference type="RefSeq" id="WP_229881097.1">
    <property type="nucleotide sequence ID" value="NZ_BNAV01000007.1"/>
</dbReference>
<dbReference type="PROSITE" id="PS51012">
    <property type="entry name" value="ABC_TM2"/>
    <property type="match status" value="1"/>
</dbReference>
<sequence>MSTVLPRPGAWSASLVFATRALLKLKHRPEQLIDVTIFPVIMTLMFTYLLGSTLAASPADYLQFLLPGVLVMSVVMITPNTGVGINVDVEKGLFDRIRTLAVWRPSALVGALLGDLVRYVLASTVILVVGLVLGFRPPGGVLGVLAGVVLVLVFAFAFSWIWTLAGLVLRTQKSVMSVSVLVLFPFTFLSNVFVEPKNPPAWLRMFMRFDPIAHLVTAVRGLMRGVWNGPEIGWTLLSAVLLLAVFGTLSMWRYNRR</sequence>
<reference evidence="8" key="2">
    <citation type="submission" date="2020-09" db="EMBL/GenBank/DDBJ databases">
        <authorList>
            <person name="Sun Q."/>
            <person name="Zhou Y."/>
        </authorList>
    </citation>
    <scope>NUCLEOTIDE SEQUENCE</scope>
    <source>
        <strain evidence="8">CGMCC 4.7679</strain>
    </source>
</reference>
<keyword evidence="4 6" id="KW-0472">Membrane</keyword>
<accession>A0A8H9MDD1</accession>
<evidence type="ECO:0000256" key="5">
    <source>
        <dbReference type="ARBA" id="ARBA00023251"/>
    </source>
</evidence>
<keyword evidence="2 6" id="KW-0812">Transmembrane</keyword>
<keyword evidence="9" id="KW-1185">Reference proteome</keyword>
<dbReference type="PANTHER" id="PTHR43229">
    <property type="entry name" value="NODULATION PROTEIN J"/>
    <property type="match status" value="1"/>
</dbReference>
<evidence type="ECO:0000256" key="2">
    <source>
        <dbReference type="ARBA" id="ARBA00022692"/>
    </source>
</evidence>
<organism evidence="8 9">
    <name type="scientific">Amycolatopsis bartoniae</name>
    <dbReference type="NCBI Taxonomy" id="941986"/>
    <lineage>
        <taxon>Bacteria</taxon>
        <taxon>Bacillati</taxon>
        <taxon>Actinomycetota</taxon>
        <taxon>Actinomycetes</taxon>
        <taxon>Pseudonocardiales</taxon>
        <taxon>Pseudonocardiaceae</taxon>
        <taxon>Amycolatopsis</taxon>
    </lineage>
</organism>
<feature type="transmembrane region" description="Helical" evidence="6">
    <location>
        <begin position="108"/>
        <end position="135"/>
    </location>
</feature>
<dbReference type="InterPro" id="IPR000412">
    <property type="entry name" value="ABC_2_transport"/>
</dbReference>
<feature type="transmembrane region" description="Helical" evidence="6">
    <location>
        <begin position="61"/>
        <end position="87"/>
    </location>
</feature>
<keyword evidence="3 6" id="KW-1133">Transmembrane helix</keyword>
<dbReference type="GO" id="GO:0046677">
    <property type="term" value="P:response to antibiotic"/>
    <property type="evidence" value="ECO:0007669"/>
    <property type="project" value="UniProtKB-KW"/>
</dbReference>
<dbReference type="Pfam" id="PF01061">
    <property type="entry name" value="ABC2_membrane"/>
    <property type="match status" value="1"/>
</dbReference>
<dbReference type="InterPro" id="IPR051784">
    <property type="entry name" value="Nod_factor_ABC_transporter"/>
</dbReference>
<dbReference type="PANTHER" id="PTHR43229:SF2">
    <property type="entry name" value="NODULATION PROTEIN J"/>
    <property type="match status" value="1"/>
</dbReference>
<name>A0A8H9MDD1_9PSEU</name>
<keyword evidence="5" id="KW-0046">Antibiotic resistance</keyword>
<comment type="subcellular location">
    <subcellularLocation>
        <location evidence="6">Cell membrane</location>
        <topology evidence="6">Multi-pass membrane protein</topology>
    </subcellularLocation>
    <subcellularLocation>
        <location evidence="1">Membrane</location>
        <topology evidence="1">Multi-pass membrane protein</topology>
    </subcellularLocation>
</comment>
<comment type="caution">
    <text evidence="8">The sequence shown here is derived from an EMBL/GenBank/DDBJ whole genome shotgun (WGS) entry which is preliminary data.</text>
</comment>
<dbReference type="EMBL" id="BNAV01000007">
    <property type="protein sequence ID" value="GHF69045.1"/>
    <property type="molecule type" value="Genomic_DNA"/>
</dbReference>
<dbReference type="GO" id="GO:0140359">
    <property type="term" value="F:ABC-type transporter activity"/>
    <property type="evidence" value="ECO:0007669"/>
    <property type="project" value="InterPro"/>
</dbReference>
<evidence type="ECO:0000256" key="1">
    <source>
        <dbReference type="ARBA" id="ARBA00004141"/>
    </source>
</evidence>
<evidence type="ECO:0000259" key="7">
    <source>
        <dbReference type="PROSITE" id="PS51012"/>
    </source>
</evidence>
<dbReference type="InterPro" id="IPR013525">
    <property type="entry name" value="ABC2_TM"/>
</dbReference>
<feature type="domain" description="ABC transmembrane type-2" evidence="7">
    <location>
        <begin position="30"/>
        <end position="257"/>
    </location>
</feature>
<keyword evidence="6" id="KW-1003">Cell membrane</keyword>